<evidence type="ECO:0000256" key="3">
    <source>
        <dbReference type="ARBA" id="ARBA00022670"/>
    </source>
</evidence>
<dbReference type="EMBL" id="FNHG01000023">
    <property type="protein sequence ID" value="SDM80607.1"/>
    <property type="molecule type" value="Genomic_DNA"/>
</dbReference>
<keyword evidence="9" id="KW-0732">Signal</keyword>
<feature type="domain" description="Peptidase M16 C-terminal" evidence="11">
    <location>
        <begin position="712"/>
        <end position="875"/>
    </location>
</feature>
<accession>A0A1G9W8I9</accession>
<dbReference type="Pfam" id="PF00675">
    <property type="entry name" value="Peptidase_M16"/>
    <property type="match status" value="1"/>
</dbReference>
<dbReference type="PANTHER" id="PTHR43690">
    <property type="entry name" value="NARDILYSIN"/>
    <property type="match status" value="1"/>
</dbReference>
<keyword evidence="4" id="KW-0479">Metal-binding</keyword>
<dbReference type="GO" id="GO:0046872">
    <property type="term" value="F:metal ion binding"/>
    <property type="evidence" value="ECO:0007669"/>
    <property type="project" value="UniProtKB-KW"/>
</dbReference>
<organism evidence="12 13">
    <name type="scientific">Maricaulis salignorans</name>
    <dbReference type="NCBI Taxonomy" id="144026"/>
    <lineage>
        <taxon>Bacteria</taxon>
        <taxon>Pseudomonadati</taxon>
        <taxon>Pseudomonadota</taxon>
        <taxon>Alphaproteobacteria</taxon>
        <taxon>Maricaulales</taxon>
        <taxon>Maricaulaceae</taxon>
        <taxon>Maricaulis</taxon>
    </lineage>
</organism>
<comment type="cofactor">
    <cofactor evidence="1">
        <name>Zn(2+)</name>
        <dbReference type="ChEBI" id="CHEBI:29105"/>
    </cofactor>
</comment>
<dbReference type="InterPro" id="IPR050626">
    <property type="entry name" value="Peptidase_M16"/>
</dbReference>
<evidence type="ECO:0000256" key="9">
    <source>
        <dbReference type="SAM" id="SignalP"/>
    </source>
</evidence>
<name>A0A1G9W8I9_9PROT</name>
<evidence type="ECO:0000256" key="6">
    <source>
        <dbReference type="ARBA" id="ARBA00022833"/>
    </source>
</evidence>
<dbReference type="AlphaFoldDB" id="A0A1G9W8I9"/>
<gene>
    <name evidence="12" type="ORF">SAMN04488568_12311</name>
</gene>
<evidence type="ECO:0000259" key="11">
    <source>
        <dbReference type="Pfam" id="PF05193"/>
    </source>
</evidence>
<evidence type="ECO:0000256" key="5">
    <source>
        <dbReference type="ARBA" id="ARBA00022801"/>
    </source>
</evidence>
<keyword evidence="5" id="KW-0378">Hydrolase</keyword>
<evidence type="ECO:0000256" key="7">
    <source>
        <dbReference type="ARBA" id="ARBA00023049"/>
    </source>
</evidence>
<keyword evidence="7" id="KW-0482">Metalloprotease</keyword>
<dbReference type="Proteomes" id="UP000199759">
    <property type="component" value="Unassembled WGS sequence"/>
</dbReference>
<proteinExistence type="inferred from homology"/>
<evidence type="ECO:0000313" key="13">
    <source>
        <dbReference type="Proteomes" id="UP000199759"/>
    </source>
</evidence>
<reference evidence="12 13" key="1">
    <citation type="submission" date="2016-10" db="EMBL/GenBank/DDBJ databases">
        <authorList>
            <person name="de Groot N.N."/>
        </authorList>
    </citation>
    <scope>NUCLEOTIDE SEQUENCE [LARGE SCALE GENOMIC DNA]</scope>
    <source>
        <strain evidence="12 13">DSM 16077</strain>
    </source>
</reference>
<dbReference type="GO" id="GO:0006508">
    <property type="term" value="P:proteolysis"/>
    <property type="evidence" value="ECO:0007669"/>
    <property type="project" value="UniProtKB-KW"/>
</dbReference>
<dbReference type="PROSITE" id="PS51257">
    <property type="entry name" value="PROKAR_LIPOPROTEIN"/>
    <property type="match status" value="1"/>
</dbReference>
<feature type="signal peptide" evidence="9">
    <location>
        <begin position="1"/>
        <end position="21"/>
    </location>
</feature>
<dbReference type="InterPro" id="IPR007863">
    <property type="entry name" value="Peptidase_M16_C"/>
</dbReference>
<evidence type="ECO:0000256" key="8">
    <source>
        <dbReference type="RuleBase" id="RU004447"/>
    </source>
</evidence>
<evidence type="ECO:0000256" key="1">
    <source>
        <dbReference type="ARBA" id="ARBA00001947"/>
    </source>
</evidence>
<evidence type="ECO:0000259" key="10">
    <source>
        <dbReference type="Pfam" id="PF00675"/>
    </source>
</evidence>
<protein>
    <submittedName>
        <fullName evidence="12">Zinc protease</fullName>
    </submittedName>
</protein>
<dbReference type="Gene3D" id="3.30.830.10">
    <property type="entry name" value="Metalloenzyme, LuxS/M16 peptidase-like"/>
    <property type="match status" value="4"/>
</dbReference>
<evidence type="ECO:0000256" key="4">
    <source>
        <dbReference type="ARBA" id="ARBA00022723"/>
    </source>
</evidence>
<dbReference type="PROSITE" id="PS00143">
    <property type="entry name" value="INSULINASE"/>
    <property type="match status" value="1"/>
</dbReference>
<feature type="domain" description="Peptidase M16 N-terminal" evidence="10">
    <location>
        <begin position="60"/>
        <end position="179"/>
    </location>
</feature>
<comment type="similarity">
    <text evidence="2 8">Belongs to the peptidase M16 family.</text>
</comment>
<sequence length="946" mass="103587">MSLKALSRLVFLPLLAGALLAACQPAGPAAEAVWPHDVSDLAADPAVRYGRLENGLRYAILANETPPNVASVRMVFNMGSLGEADDQRGVAHFIEHMAFNGSTNVAEGEMIPLLERHGLQFGPDTNAFTGYDTVGYQLDLPEADAESIDTALFIMRETATELVFDPEAIDRERGVILSEERFRNTAIRRWSTALQYFQLPGTLTPERDPIGTVEILETVQRDRFVDYYENFYVPQRGMVVVVGSIDPDAIEAKIHDVFGDWQAPEDARPDPDLGDVLEARPFSVGYFNDPEVFTIFTVNAIRPHQHEADTGESRFRDNLASFGDAILSRRLRTIVNSGVSPLLQAAASHSTSYELADEAGVLAVATPDRWAEAVTVIEQELRRATEYGFTQAELDEQLANFRTSLQNSADQAGTRDSAQLSDAIWSSWRGGQVFTTPASGLARFDASADRITLEAVNTAWAAQWTGAAPLLFLATSEMIADPGATIGAVWEASAAQPVDPPEDSGAQSFAYTDFGPAGTVAERTEVEDLGLVRLQFGNGVAVTLKQTDFEDQIVRVRVQFGRGELEPRAVPAVDILASSVFTASGLGAHSADDLSRVLAGRSVGISFGVGDDSFTFSANTTPADFEVQMDVFAAFMTDPGWREEGLAQYRGQAPEIRRNLYSSPTGILQADVARMLRSGDQRYGYPDEEEVAGVDLAAIQAFLDPALETAPIEITIVGDISEEAVIAAVGATFGALPERAASWPDYAEARDIRFPEATGEPVILRHNGPDYQAMANVYWPTFDDSVPRRSRALALLRAVFDLKLTERLREAEGFTYSAFNSSTTSDVYPDYGYLWVGVDVRLENVDATYAAIDELAAALAAGEITEDEILRARRPLLEQIEDAFENNGAWLNWLSQSWSKPERLDRIRALATDYAEIPREELVEMAAEYLQPETSWRVTILPRATE</sequence>
<dbReference type="InterPro" id="IPR001431">
    <property type="entry name" value="Pept_M16_Zn_BS"/>
</dbReference>
<keyword evidence="13" id="KW-1185">Reference proteome</keyword>
<evidence type="ECO:0000313" key="12">
    <source>
        <dbReference type="EMBL" id="SDM80607.1"/>
    </source>
</evidence>
<feature type="chain" id="PRO_5011678739" evidence="9">
    <location>
        <begin position="22"/>
        <end position="946"/>
    </location>
</feature>
<evidence type="ECO:0000256" key="2">
    <source>
        <dbReference type="ARBA" id="ARBA00007261"/>
    </source>
</evidence>
<feature type="domain" description="Peptidase M16 C-terminal" evidence="11">
    <location>
        <begin position="219"/>
        <end position="399"/>
    </location>
</feature>
<dbReference type="PANTHER" id="PTHR43690:SF17">
    <property type="entry name" value="PROTEIN YHJJ"/>
    <property type="match status" value="1"/>
</dbReference>
<keyword evidence="6" id="KW-0862">Zinc</keyword>
<keyword evidence="3 12" id="KW-0645">Protease</keyword>
<dbReference type="SUPFAM" id="SSF63411">
    <property type="entry name" value="LuxS/MPP-like metallohydrolase"/>
    <property type="match status" value="4"/>
</dbReference>
<dbReference type="STRING" id="144026.SAMN04488568_12311"/>
<dbReference type="InterPro" id="IPR011249">
    <property type="entry name" value="Metalloenz_LuxS/M16"/>
</dbReference>
<dbReference type="GO" id="GO:0004222">
    <property type="term" value="F:metalloendopeptidase activity"/>
    <property type="evidence" value="ECO:0007669"/>
    <property type="project" value="InterPro"/>
</dbReference>
<dbReference type="Pfam" id="PF05193">
    <property type="entry name" value="Peptidase_M16_C"/>
    <property type="match status" value="2"/>
</dbReference>
<dbReference type="InterPro" id="IPR011765">
    <property type="entry name" value="Pept_M16_N"/>
</dbReference>
<dbReference type="RefSeq" id="WP_233342511.1">
    <property type="nucleotide sequence ID" value="NZ_FNHG01000023.1"/>
</dbReference>